<dbReference type="InterPro" id="IPR036390">
    <property type="entry name" value="WH_DNA-bd_sf"/>
</dbReference>
<dbReference type="GO" id="GO:0043565">
    <property type="term" value="F:sequence-specific DNA binding"/>
    <property type="evidence" value="ECO:0007669"/>
    <property type="project" value="InterPro"/>
</dbReference>
<evidence type="ECO:0000256" key="1">
    <source>
        <dbReference type="ARBA" id="ARBA00023015"/>
    </source>
</evidence>
<organism evidence="5 6">
    <name type="scientific">Microbacterium saccharophilum</name>
    <dbReference type="NCBI Taxonomy" id="1213358"/>
    <lineage>
        <taxon>Bacteria</taxon>
        <taxon>Bacillati</taxon>
        <taxon>Actinomycetota</taxon>
        <taxon>Actinomycetes</taxon>
        <taxon>Micrococcales</taxon>
        <taxon>Microbacteriaceae</taxon>
        <taxon>Microbacterium</taxon>
    </lineage>
</organism>
<dbReference type="PROSITE" id="PS50956">
    <property type="entry name" value="HTH_ASNC_2"/>
    <property type="match status" value="1"/>
</dbReference>
<dbReference type="RefSeq" id="WP_028495795.1">
    <property type="nucleotide sequence ID" value="NZ_BKAH01000015.1"/>
</dbReference>
<accession>A0A5C8HTL5</accession>
<gene>
    <name evidence="5" type="ORF">FVP74_13120</name>
</gene>
<sequence>MGSLDHVDLELLNALADDHRATVVALSERLGLSRNTVQARMAKLDRSGVFLSFERAMAPAELGFPIEAMLSVTVHQAHLPRITTELALIPEVLQAHGLSGQVDLLVRVAARDTQHLFDVDARILAIEGVERTETSLVMGEVIGYRVRPLLEEARRER</sequence>
<dbReference type="Proteomes" id="UP000321949">
    <property type="component" value="Unassembled WGS sequence"/>
</dbReference>
<keyword evidence="1" id="KW-0805">Transcription regulation</keyword>
<dbReference type="InterPro" id="IPR011008">
    <property type="entry name" value="Dimeric_a/b-barrel"/>
</dbReference>
<proteinExistence type="predicted"/>
<dbReference type="GO" id="GO:0005829">
    <property type="term" value="C:cytosol"/>
    <property type="evidence" value="ECO:0007669"/>
    <property type="project" value="TreeGrafter"/>
</dbReference>
<dbReference type="InterPro" id="IPR036388">
    <property type="entry name" value="WH-like_DNA-bd_sf"/>
</dbReference>
<protein>
    <submittedName>
        <fullName evidence="5">Lrp/AsnC family transcriptional regulator</fullName>
    </submittedName>
</protein>
<comment type="caution">
    <text evidence="5">The sequence shown here is derived from an EMBL/GenBank/DDBJ whole genome shotgun (WGS) entry which is preliminary data.</text>
</comment>
<dbReference type="OrthoDB" id="9809462at2"/>
<dbReference type="SUPFAM" id="SSF54909">
    <property type="entry name" value="Dimeric alpha+beta barrel"/>
    <property type="match status" value="1"/>
</dbReference>
<dbReference type="GO" id="GO:0043200">
    <property type="term" value="P:response to amino acid"/>
    <property type="evidence" value="ECO:0007669"/>
    <property type="project" value="TreeGrafter"/>
</dbReference>
<dbReference type="InterPro" id="IPR000485">
    <property type="entry name" value="AsnC-type_HTH_dom"/>
</dbReference>
<dbReference type="Pfam" id="PF13404">
    <property type="entry name" value="HTH_AsnC-type"/>
    <property type="match status" value="1"/>
</dbReference>
<dbReference type="Pfam" id="PF01037">
    <property type="entry name" value="AsnC_trans_reg"/>
    <property type="match status" value="1"/>
</dbReference>
<name>A0A5C8HTL5_9MICO</name>
<dbReference type="PANTHER" id="PTHR30154">
    <property type="entry name" value="LEUCINE-RESPONSIVE REGULATORY PROTEIN"/>
    <property type="match status" value="1"/>
</dbReference>
<evidence type="ECO:0000256" key="2">
    <source>
        <dbReference type="ARBA" id="ARBA00023125"/>
    </source>
</evidence>
<evidence type="ECO:0000313" key="5">
    <source>
        <dbReference type="EMBL" id="TXK08636.1"/>
    </source>
</evidence>
<keyword evidence="2" id="KW-0238">DNA-binding</keyword>
<dbReference type="PANTHER" id="PTHR30154:SF34">
    <property type="entry name" value="TRANSCRIPTIONAL REGULATOR AZLB"/>
    <property type="match status" value="1"/>
</dbReference>
<dbReference type="EMBL" id="VRSX01000007">
    <property type="protein sequence ID" value="TXK08636.1"/>
    <property type="molecule type" value="Genomic_DNA"/>
</dbReference>
<dbReference type="SUPFAM" id="SSF46785">
    <property type="entry name" value="Winged helix' DNA-binding domain"/>
    <property type="match status" value="1"/>
</dbReference>
<evidence type="ECO:0000259" key="4">
    <source>
        <dbReference type="PROSITE" id="PS50956"/>
    </source>
</evidence>
<dbReference type="Gene3D" id="1.10.10.10">
    <property type="entry name" value="Winged helix-like DNA-binding domain superfamily/Winged helix DNA-binding domain"/>
    <property type="match status" value="1"/>
</dbReference>
<dbReference type="Gene3D" id="3.30.70.920">
    <property type="match status" value="1"/>
</dbReference>
<evidence type="ECO:0000256" key="3">
    <source>
        <dbReference type="ARBA" id="ARBA00023163"/>
    </source>
</evidence>
<dbReference type="PRINTS" id="PR00033">
    <property type="entry name" value="HTHASNC"/>
</dbReference>
<evidence type="ECO:0000313" key="6">
    <source>
        <dbReference type="Proteomes" id="UP000321949"/>
    </source>
</evidence>
<dbReference type="AlphaFoldDB" id="A0A5C8HTL5"/>
<dbReference type="InterPro" id="IPR019888">
    <property type="entry name" value="Tscrpt_reg_AsnC-like"/>
</dbReference>
<dbReference type="SMART" id="SM00344">
    <property type="entry name" value="HTH_ASNC"/>
    <property type="match status" value="1"/>
</dbReference>
<reference evidence="5 6" key="1">
    <citation type="submission" date="2019-08" db="EMBL/GenBank/DDBJ databases">
        <authorList>
            <person name="Dong K."/>
        </authorList>
    </citation>
    <scope>NUCLEOTIDE SEQUENCE [LARGE SCALE GENOMIC DNA]</scope>
    <source>
        <strain evidence="5 6">K-1</strain>
    </source>
</reference>
<keyword evidence="3" id="KW-0804">Transcription</keyword>
<keyword evidence="6" id="KW-1185">Reference proteome</keyword>
<dbReference type="InterPro" id="IPR019887">
    <property type="entry name" value="Tscrpt_reg_AsnC/Lrp_C"/>
</dbReference>
<feature type="domain" description="HTH asnC-type" evidence="4">
    <location>
        <begin position="4"/>
        <end position="65"/>
    </location>
</feature>